<keyword evidence="4" id="KW-1185">Reference proteome</keyword>
<keyword evidence="2" id="KW-0472">Membrane</keyword>
<keyword evidence="2" id="KW-1133">Transmembrane helix</keyword>
<comment type="caution">
    <text evidence="3">The sequence shown here is derived from an EMBL/GenBank/DDBJ whole genome shotgun (WGS) entry which is preliminary data.</text>
</comment>
<dbReference type="RefSeq" id="WP_188909862.1">
    <property type="nucleotide sequence ID" value="NZ_BMIQ01000004.1"/>
</dbReference>
<evidence type="ECO:0000256" key="2">
    <source>
        <dbReference type="SAM" id="Phobius"/>
    </source>
</evidence>
<evidence type="ECO:0000313" key="4">
    <source>
        <dbReference type="Proteomes" id="UP000644699"/>
    </source>
</evidence>
<organism evidence="3 4">
    <name type="scientific">Aureimonas endophytica</name>
    <dbReference type="NCBI Taxonomy" id="2027858"/>
    <lineage>
        <taxon>Bacteria</taxon>
        <taxon>Pseudomonadati</taxon>
        <taxon>Pseudomonadota</taxon>
        <taxon>Alphaproteobacteria</taxon>
        <taxon>Hyphomicrobiales</taxon>
        <taxon>Aurantimonadaceae</taxon>
        <taxon>Aureimonas</taxon>
    </lineage>
</organism>
<evidence type="ECO:0000313" key="3">
    <source>
        <dbReference type="EMBL" id="GGE09059.1"/>
    </source>
</evidence>
<dbReference type="EMBL" id="BMIQ01000004">
    <property type="protein sequence ID" value="GGE09059.1"/>
    <property type="molecule type" value="Genomic_DNA"/>
</dbReference>
<sequence>MFEPSTGRIGVAARPRSVDQQPVPPDPGGAAFQTFVARLHLHIGLFVGPFLLVAALTGTLYVLTPQIEDRLYRAELTTEAQGPARPLAEQARAARAAVAADLRLVAVRPAPGPGRTTRVLFADPALGPSETRAVFVDPATLVLRGVLVTYGTSGILPFRTLLDNLHRSLLLGEFGRAYSELAASWLWVATLGGTLLWAWRRTGRLARRSRGHAGLRLRHRHGVIGVTLALVLVFLSATGLTWSRWAGAGIDGLRDTLGWTTPTVRLTLGTGEAAPGGHDHAGMAMDGPAGADPAGRLDAVLAAARQAGIDSPLIEIRPPKAGQAWMVREVDRAWPSQVDTIALNPDTLAVTSRADFADFPLVAKLVQWGIAAHMGLLFGLPNQIVLALASLGLIVAILYGYRIWSRGRPAPGAPPRTLAESWLRLRPAARLGTLIAGAALGWCLPALGASLAAFVLIDALRWRLAKARSPQPVPAE</sequence>
<feature type="transmembrane region" description="Helical" evidence="2">
    <location>
        <begin position="431"/>
        <end position="457"/>
    </location>
</feature>
<accession>A0A916ZSE6</accession>
<dbReference type="PANTHER" id="PTHR34219">
    <property type="entry name" value="IRON-REGULATED INNER MEMBRANE PROTEIN-RELATED"/>
    <property type="match status" value="1"/>
</dbReference>
<dbReference type="Pfam" id="PF03929">
    <property type="entry name" value="PepSY_TM"/>
    <property type="match status" value="1"/>
</dbReference>
<feature type="transmembrane region" description="Helical" evidence="2">
    <location>
        <begin position="182"/>
        <end position="200"/>
    </location>
</feature>
<reference evidence="3" key="2">
    <citation type="submission" date="2020-09" db="EMBL/GenBank/DDBJ databases">
        <authorList>
            <person name="Sun Q."/>
            <person name="Zhou Y."/>
        </authorList>
    </citation>
    <scope>NUCLEOTIDE SEQUENCE</scope>
    <source>
        <strain evidence="3">CGMCC 1.15367</strain>
    </source>
</reference>
<dbReference type="InterPro" id="IPR005625">
    <property type="entry name" value="PepSY-ass_TM"/>
</dbReference>
<dbReference type="AlphaFoldDB" id="A0A916ZSE6"/>
<feature type="region of interest" description="Disordered" evidence="1">
    <location>
        <begin position="1"/>
        <end position="26"/>
    </location>
</feature>
<evidence type="ECO:0000256" key="1">
    <source>
        <dbReference type="SAM" id="MobiDB-lite"/>
    </source>
</evidence>
<reference evidence="3" key="1">
    <citation type="journal article" date="2014" name="Int. J. Syst. Evol. Microbiol.">
        <title>Complete genome sequence of Corynebacterium casei LMG S-19264T (=DSM 44701T), isolated from a smear-ripened cheese.</title>
        <authorList>
            <consortium name="US DOE Joint Genome Institute (JGI-PGF)"/>
            <person name="Walter F."/>
            <person name="Albersmeier A."/>
            <person name="Kalinowski J."/>
            <person name="Ruckert C."/>
        </authorList>
    </citation>
    <scope>NUCLEOTIDE SEQUENCE</scope>
    <source>
        <strain evidence="3">CGMCC 1.15367</strain>
    </source>
</reference>
<protein>
    <submittedName>
        <fullName evidence="3">Membrane protein</fullName>
    </submittedName>
</protein>
<feature type="transmembrane region" description="Helical" evidence="2">
    <location>
        <begin position="384"/>
        <end position="401"/>
    </location>
</feature>
<feature type="transmembrane region" description="Helical" evidence="2">
    <location>
        <begin position="221"/>
        <end position="242"/>
    </location>
</feature>
<keyword evidence="2" id="KW-0812">Transmembrane</keyword>
<feature type="transmembrane region" description="Helical" evidence="2">
    <location>
        <begin position="141"/>
        <end position="162"/>
    </location>
</feature>
<dbReference type="Proteomes" id="UP000644699">
    <property type="component" value="Unassembled WGS sequence"/>
</dbReference>
<dbReference type="PANTHER" id="PTHR34219:SF1">
    <property type="entry name" value="PEPSY DOMAIN-CONTAINING PROTEIN"/>
    <property type="match status" value="1"/>
</dbReference>
<proteinExistence type="predicted"/>
<gene>
    <name evidence="3" type="ORF">GCM10011390_30190</name>
</gene>
<feature type="transmembrane region" description="Helical" evidence="2">
    <location>
        <begin position="41"/>
        <end position="63"/>
    </location>
</feature>
<name>A0A916ZSE6_9HYPH</name>